<name>A0AC58QXB3_CAMBA</name>
<keyword evidence="1" id="KW-1185">Reference proteome</keyword>
<organism evidence="1 2">
    <name type="scientific">Camelus bactrianus</name>
    <name type="common">Bactrian camel</name>
    <dbReference type="NCBI Taxonomy" id="9837"/>
    <lineage>
        <taxon>Eukaryota</taxon>
        <taxon>Metazoa</taxon>
        <taxon>Chordata</taxon>
        <taxon>Craniata</taxon>
        <taxon>Vertebrata</taxon>
        <taxon>Euteleostomi</taxon>
        <taxon>Mammalia</taxon>
        <taxon>Eutheria</taxon>
        <taxon>Laurasiatheria</taxon>
        <taxon>Artiodactyla</taxon>
        <taxon>Tylopoda</taxon>
        <taxon>Camelidae</taxon>
        <taxon>Camelus</taxon>
    </lineage>
</organism>
<proteinExistence type="predicted"/>
<sequence length="333" mass="37573">MGVVFLTQTGISLVGNTSLLCLYNFTLLTRHSLRPTDPVLTQLVSASSVALFSKGAPQTLAVFGWTYFPDDPGCKLVFCLHGVAAGVSFSTVCLFNGFQAIKLKPSIWRWMELKLRSLKLIVFCCSLCWIVHIVINSCLPLIIKGPLQWKNLSMKRNYGYCSWHLEEGFVGLLLAVLCFSPDTMSLGFSIWASGNIVLILYMHKRRVEHLCSHRLPPRPSHEARATRILLVLVSSFFAFCLLYIVLTIWMTLVANRSQWMVNVSVLVAMCFPTFSPFVLIISDTRVSRFCFACRARKTLSPRPVVVGWVWAAVFTYPFQHLWTFGGLLKFKNG</sequence>
<evidence type="ECO:0000313" key="2">
    <source>
        <dbReference type="RefSeq" id="XP_074226921.1"/>
    </source>
</evidence>
<gene>
    <name evidence="2" type="primary">LOC105074419</name>
</gene>
<accession>A0AC58QXB3</accession>
<keyword evidence="2" id="KW-0675">Receptor</keyword>
<dbReference type="RefSeq" id="XP_074226921.1">
    <property type="nucleotide sequence ID" value="XM_074370820.1"/>
</dbReference>
<evidence type="ECO:0000313" key="1">
    <source>
        <dbReference type="Proteomes" id="UP001732780"/>
    </source>
</evidence>
<protein>
    <submittedName>
        <fullName evidence="2">Vomeronasal type-1 receptor 1</fullName>
    </submittedName>
</protein>
<dbReference type="Proteomes" id="UP001732780">
    <property type="component" value="Chromosome 9"/>
</dbReference>
<reference evidence="2" key="1">
    <citation type="submission" date="2025-08" db="UniProtKB">
        <authorList>
            <consortium name="RefSeq"/>
        </authorList>
    </citation>
    <scope>IDENTIFICATION</scope>
    <source>
        <tissue evidence="2">Blood</tissue>
    </source>
</reference>